<organism evidence="2 3">
    <name type="scientific">Limosa lapponica baueri</name>
    <dbReference type="NCBI Taxonomy" id="1758121"/>
    <lineage>
        <taxon>Eukaryota</taxon>
        <taxon>Metazoa</taxon>
        <taxon>Chordata</taxon>
        <taxon>Craniata</taxon>
        <taxon>Vertebrata</taxon>
        <taxon>Euteleostomi</taxon>
        <taxon>Archelosauria</taxon>
        <taxon>Archosauria</taxon>
        <taxon>Dinosauria</taxon>
        <taxon>Saurischia</taxon>
        <taxon>Theropoda</taxon>
        <taxon>Coelurosauria</taxon>
        <taxon>Aves</taxon>
        <taxon>Neognathae</taxon>
        <taxon>Neoaves</taxon>
        <taxon>Charadriiformes</taxon>
        <taxon>Scolopacidae</taxon>
        <taxon>Limosa</taxon>
    </lineage>
</organism>
<protein>
    <recommendedName>
        <fullName evidence="1">Reverse transcriptase domain-containing protein</fullName>
    </recommendedName>
</protein>
<dbReference type="EMBL" id="KZ505845">
    <property type="protein sequence ID" value="PKU44177.1"/>
    <property type="molecule type" value="Genomic_DNA"/>
</dbReference>
<dbReference type="GO" id="GO:0031012">
    <property type="term" value="C:extracellular matrix"/>
    <property type="evidence" value="ECO:0007669"/>
    <property type="project" value="TreeGrafter"/>
</dbReference>
<name>A0A2I0UDP6_LIMLA</name>
<dbReference type="OrthoDB" id="416454at2759"/>
<dbReference type="PANTHER" id="PTHR33395">
    <property type="entry name" value="TRANSCRIPTASE, PUTATIVE-RELATED-RELATED"/>
    <property type="match status" value="1"/>
</dbReference>
<dbReference type="GO" id="GO:0007508">
    <property type="term" value="P:larval heart development"/>
    <property type="evidence" value="ECO:0007669"/>
    <property type="project" value="TreeGrafter"/>
</dbReference>
<keyword evidence="3" id="KW-1185">Reference proteome</keyword>
<proteinExistence type="predicted"/>
<dbReference type="Pfam" id="PF00078">
    <property type="entry name" value="RVT_1"/>
    <property type="match status" value="1"/>
</dbReference>
<dbReference type="InterPro" id="IPR043502">
    <property type="entry name" value="DNA/RNA_pol_sf"/>
</dbReference>
<dbReference type="AlphaFoldDB" id="A0A2I0UDP6"/>
<dbReference type="PANTHER" id="PTHR33395:SF22">
    <property type="entry name" value="REVERSE TRANSCRIPTASE DOMAIN-CONTAINING PROTEIN"/>
    <property type="match status" value="1"/>
</dbReference>
<evidence type="ECO:0000259" key="1">
    <source>
        <dbReference type="Pfam" id="PF00078"/>
    </source>
</evidence>
<accession>A0A2I0UDP6</accession>
<reference evidence="3" key="1">
    <citation type="submission" date="2017-11" db="EMBL/GenBank/DDBJ databases">
        <authorList>
            <person name="Lima N.C."/>
            <person name="Parody-Merino A.M."/>
            <person name="Battley P.F."/>
            <person name="Fidler A.E."/>
            <person name="Prosdocimi F."/>
        </authorList>
    </citation>
    <scope>NUCLEOTIDE SEQUENCE [LARGE SCALE GENOMIC DNA]</scope>
</reference>
<dbReference type="SUPFAM" id="SSF56672">
    <property type="entry name" value="DNA/RNA polymerases"/>
    <property type="match status" value="1"/>
</dbReference>
<gene>
    <name evidence="2" type="ORF">llap_5510</name>
</gene>
<feature type="domain" description="Reverse transcriptase" evidence="1">
    <location>
        <begin position="160"/>
        <end position="247"/>
    </location>
</feature>
<dbReference type="GO" id="GO:0061343">
    <property type="term" value="P:cell adhesion involved in heart morphogenesis"/>
    <property type="evidence" value="ECO:0007669"/>
    <property type="project" value="TreeGrafter"/>
</dbReference>
<evidence type="ECO:0000313" key="3">
    <source>
        <dbReference type="Proteomes" id="UP000233556"/>
    </source>
</evidence>
<evidence type="ECO:0000313" key="2">
    <source>
        <dbReference type="EMBL" id="PKU44177.1"/>
    </source>
</evidence>
<sequence length="249" mass="28736">MIFKHRFLQAQDRCIPKSKNSGKGSRRPVWLSRELLKKLNWKKEVYSAWKEGLTAWEDYKNAVRSLLIRPALRNHRRETEKVWTKEDFPLVEEGQVREHLSKLDIRKSMVPDGMHPRALRELAEVIAGLLSIIFERSWRTGKVPEDWRKANAIPVFKKGKKEDPGNYRLVSLTSIPGKMREQLVLGITSKHTEEKKTIRSSQHGLTKRKSCLTGWIDEGRAVDVVCLDFSKAFDTVSHSILIGKLRSVG</sequence>
<reference evidence="3" key="2">
    <citation type="submission" date="2017-12" db="EMBL/GenBank/DDBJ databases">
        <title>Genome sequence of the Bar-tailed Godwit (Limosa lapponica baueri).</title>
        <authorList>
            <person name="Lima N.C.B."/>
            <person name="Parody-Merino A.M."/>
            <person name="Battley P.F."/>
            <person name="Fidler A.E."/>
            <person name="Prosdocimi F."/>
        </authorList>
    </citation>
    <scope>NUCLEOTIDE SEQUENCE [LARGE SCALE GENOMIC DNA]</scope>
</reference>
<dbReference type="Proteomes" id="UP000233556">
    <property type="component" value="Unassembled WGS sequence"/>
</dbReference>
<dbReference type="InterPro" id="IPR000477">
    <property type="entry name" value="RT_dom"/>
</dbReference>